<evidence type="ECO:0000313" key="3">
    <source>
        <dbReference type="Proteomes" id="UP000196084"/>
    </source>
</evidence>
<organism evidence="2 3">
    <name type="scientific">Natronolimnobius baerhuensis</name>
    <dbReference type="NCBI Taxonomy" id="253108"/>
    <lineage>
        <taxon>Archaea</taxon>
        <taxon>Methanobacteriati</taxon>
        <taxon>Methanobacteriota</taxon>
        <taxon>Stenosarchaea group</taxon>
        <taxon>Halobacteria</taxon>
        <taxon>Halobacteriales</taxon>
        <taxon>Natrialbaceae</taxon>
        <taxon>Natronolimnobius</taxon>
    </lineage>
</organism>
<accession>A0A202E457</accession>
<reference evidence="2 3" key="1">
    <citation type="submission" date="2017-02" db="EMBL/GenBank/DDBJ databases">
        <title>Natronthermophilus aegyptiacus gen. nov.,sp. nov., an aerobic, extremely halophilic alkalithermophilic archaeon isolated from the athalassohaline Wadi An Natrun, Egypt.</title>
        <authorList>
            <person name="Zhao B."/>
        </authorList>
    </citation>
    <scope>NUCLEOTIDE SEQUENCE [LARGE SCALE GENOMIC DNA]</scope>
    <source>
        <strain evidence="2 3">CGMCC 1.3597</strain>
    </source>
</reference>
<keyword evidence="3" id="KW-1185">Reference proteome</keyword>
<proteinExistence type="predicted"/>
<dbReference type="EMBL" id="MWPH01000005">
    <property type="protein sequence ID" value="OVE82997.1"/>
    <property type="molecule type" value="Genomic_DNA"/>
</dbReference>
<evidence type="ECO:0000256" key="1">
    <source>
        <dbReference type="SAM" id="MobiDB-lite"/>
    </source>
</evidence>
<feature type="region of interest" description="Disordered" evidence="1">
    <location>
        <begin position="112"/>
        <end position="138"/>
    </location>
</feature>
<name>A0A202E457_9EURY</name>
<sequence>MFLEDTDLVLEFTNESSIDQINVIDPNGELFDELSIVSGVSRDSIAIGTDYDPGVYEIIALEDGDEQSTQSVTIESDIRITDLRLGRNHPDEMFEGASDREVRTETIITLKNQGSGPDAATHLAFSGDVPRQTPSRDEYDESGIYDEESDLGSYADTIDLPPGERVTIYSQRRPFSAASERVSCTPETEHGVFEVAVETAMLDDAVSEDYEVTYTGEDLVECDIEIEVE</sequence>
<evidence type="ECO:0000313" key="2">
    <source>
        <dbReference type="EMBL" id="OVE82997.1"/>
    </source>
</evidence>
<comment type="caution">
    <text evidence="2">The sequence shown here is derived from an EMBL/GenBank/DDBJ whole genome shotgun (WGS) entry which is preliminary data.</text>
</comment>
<dbReference type="AlphaFoldDB" id="A0A202E457"/>
<gene>
    <name evidence="2" type="ORF">B2G88_18080</name>
</gene>
<protein>
    <submittedName>
        <fullName evidence="2">Uncharacterized protein</fullName>
    </submittedName>
</protein>
<dbReference type="Proteomes" id="UP000196084">
    <property type="component" value="Unassembled WGS sequence"/>
</dbReference>